<gene>
    <name evidence="1" type="ORF">DSO57_1035634</name>
</gene>
<name>A0ACC2RE95_9FUNG</name>
<dbReference type="EMBL" id="QTSX02007420">
    <property type="protein sequence ID" value="KAJ9048379.1"/>
    <property type="molecule type" value="Genomic_DNA"/>
</dbReference>
<sequence>MQQSASPQLPLAVSLYGFSVRIVNLLPPEPGGQGQDSNPDPEFLQAAIHKDQLARHLRFPGIKPPQAETKHDALDGNTSQTLEIEAQTKRSNYLPDGGK</sequence>
<organism evidence="1 2">
    <name type="scientific">Entomophthora muscae</name>
    <dbReference type="NCBI Taxonomy" id="34485"/>
    <lineage>
        <taxon>Eukaryota</taxon>
        <taxon>Fungi</taxon>
        <taxon>Fungi incertae sedis</taxon>
        <taxon>Zoopagomycota</taxon>
        <taxon>Entomophthoromycotina</taxon>
        <taxon>Entomophthoromycetes</taxon>
        <taxon>Entomophthorales</taxon>
        <taxon>Entomophthoraceae</taxon>
        <taxon>Entomophthora</taxon>
    </lineage>
</organism>
<evidence type="ECO:0000313" key="2">
    <source>
        <dbReference type="Proteomes" id="UP001165960"/>
    </source>
</evidence>
<keyword evidence="2" id="KW-1185">Reference proteome</keyword>
<protein>
    <submittedName>
        <fullName evidence="1">Uncharacterized protein</fullName>
    </submittedName>
</protein>
<dbReference type="Proteomes" id="UP001165960">
    <property type="component" value="Unassembled WGS sequence"/>
</dbReference>
<proteinExistence type="predicted"/>
<reference evidence="1" key="1">
    <citation type="submission" date="2022-04" db="EMBL/GenBank/DDBJ databases">
        <title>Genome of the entomopathogenic fungus Entomophthora muscae.</title>
        <authorList>
            <person name="Elya C."/>
            <person name="Lovett B.R."/>
            <person name="Lee E."/>
            <person name="Macias A.M."/>
            <person name="Hajek A.E."/>
            <person name="De Bivort B.L."/>
            <person name="Kasson M.T."/>
            <person name="De Fine Licht H.H."/>
            <person name="Stajich J.E."/>
        </authorList>
    </citation>
    <scope>NUCLEOTIDE SEQUENCE</scope>
    <source>
        <strain evidence="1">Berkeley</strain>
    </source>
</reference>
<comment type="caution">
    <text evidence="1">The sequence shown here is derived from an EMBL/GenBank/DDBJ whole genome shotgun (WGS) entry which is preliminary data.</text>
</comment>
<accession>A0ACC2RE95</accession>
<evidence type="ECO:0000313" key="1">
    <source>
        <dbReference type="EMBL" id="KAJ9048379.1"/>
    </source>
</evidence>